<dbReference type="EMBL" id="FNCA01000008">
    <property type="protein sequence ID" value="SDG16234.1"/>
    <property type="molecule type" value="Genomic_DNA"/>
</dbReference>
<dbReference type="AlphaFoldDB" id="A0A7Z7AY70"/>
<dbReference type="OrthoDB" id="123631at2157"/>
<accession>A0A7Z7AY70</accession>
<evidence type="ECO:0000313" key="2">
    <source>
        <dbReference type="EMBL" id="SDG16234.1"/>
    </source>
</evidence>
<evidence type="ECO:0000313" key="3">
    <source>
        <dbReference type="Proteomes" id="UP000199259"/>
    </source>
</evidence>
<keyword evidence="1" id="KW-1133">Transmembrane helix</keyword>
<organism evidence="2 3">
    <name type="scientific">Methanolobus vulcani</name>
    <dbReference type="NCBI Taxonomy" id="38026"/>
    <lineage>
        <taxon>Archaea</taxon>
        <taxon>Methanobacteriati</taxon>
        <taxon>Methanobacteriota</taxon>
        <taxon>Stenosarchaea group</taxon>
        <taxon>Methanomicrobia</taxon>
        <taxon>Methanosarcinales</taxon>
        <taxon>Methanosarcinaceae</taxon>
        <taxon>Methanolobus</taxon>
    </lineage>
</organism>
<evidence type="ECO:0008006" key="4">
    <source>
        <dbReference type="Google" id="ProtNLM"/>
    </source>
</evidence>
<comment type="caution">
    <text evidence="2">The sequence shown here is derived from an EMBL/GenBank/DDBJ whole genome shotgun (WGS) entry which is preliminary data.</text>
</comment>
<feature type="transmembrane region" description="Helical" evidence="1">
    <location>
        <begin position="12"/>
        <end position="29"/>
    </location>
</feature>
<evidence type="ECO:0000256" key="1">
    <source>
        <dbReference type="SAM" id="Phobius"/>
    </source>
</evidence>
<dbReference type="Proteomes" id="UP000199259">
    <property type="component" value="Unassembled WGS sequence"/>
</dbReference>
<proteinExistence type="predicted"/>
<feature type="transmembrane region" description="Helical" evidence="1">
    <location>
        <begin position="121"/>
        <end position="144"/>
    </location>
</feature>
<reference evidence="2 3" key="1">
    <citation type="submission" date="2016-10" db="EMBL/GenBank/DDBJ databases">
        <authorList>
            <person name="Varghese N."/>
            <person name="Submissions S."/>
        </authorList>
    </citation>
    <scope>NUCLEOTIDE SEQUENCE [LARGE SCALE GENOMIC DNA]</scope>
    <source>
        <strain evidence="2 3">PL 12/M</strain>
    </source>
</reference>
<keyword evidence="1" id="KW-0812">Transmembrane</keyword>
<keyword evidence="3" id="KW-1185">Reference proteome</keyword>
<sequence length="156" mass="17547">MITKKKENLIHTFMYVCFMAFVMTGYNITVHQGFSADLIKVTWLSFPPTFIIAFTLEYFIVGRHGMKLVLKLHKQHHTPFQKRAITALVFVAAMATLMSLCFSILSVGISKELPLTWASNLAINALFAYPLIVFVAGPLVGFVFRKIFPEGSIVDV</sequence>
<dbReference type="Pfam" id="PF11391">
    <property type="entry name" value="DUF2798"/>
    <property type="match status" value="2"/>
</dbReference>
<dbReference type="InterPro" id="IPR021529">
    <property type="entry name" value="DUF2798"/>
</dbReference>
<feature type="transmembrane region" description="Helical" evidence="1">
    <location>
        <begin position="84"/>
        <end position="109"/>
    </location>
</feature>
<protein>
    <recommendedName>
        <fullName evidence="4">DUF2798 domain-containing protein</fullName>
    </recommendedName>
</protein>
<keyword evidence="1" id="KW-0472">Membrane</keyword>
<name>A0A7Z7AY70_9EURY</name>
<feature type="transmembrane region" description="Helical" evidence="1">
    <location>
        <begin position="41"/>
        <end position="63"/>
    </location>
</feature>
<gene>
    <name evidence="2" type="ORF">SAMN04488589_2319</name>
</gene>